<accession>W4M736</accession>
<sequence length="56" mass="6177">MSAQRGPDFVRLILGAAKGFPVGQFHLPGHRELIGVEIVLGQEARFRFAGKFGLHF</sequence>
<organism evidence="1 2">
    <name type="scientific">Candidatus Entotheonella gemina</name>
    <dbReference type="NCBI Taxonomy" id="1429439"/>
    <lineage>
        <taxon>Bacteria</taxon>
        <taxon>Pseudomonadati</taxon>
        <taxon>Nitrospinota/Tectimicrobiota group</taxon>
        <taxon>Candidatus Tectimicrobiota</taxon>
        <taxon>Candidatus Entotheonellia</taxon>
        <taxon>Candidatus Entotheonellales</taxon>
        <taxon>Candidatus Entotheonellaceae</taxon>
        <taxon>Candidatus Entotheonella</taxon>
    </lineage>
</organism>
<name>W4M736_9BACT</name>
<protein>
    <submittedName>
        <fullName evidence="1">Uncharacterized protein</fullName>
    </submittedName>
</protein>
<evidence type="ECO:0000313" key="2">
    <source>
        <dbReference type="Proteomes" id="UP000019140"/>
    </source>
</evidence>
<reference evidence="1 2" key="1">
    <citation type="journal article" date="2014" name="Nature">
        <title>An environmental bacterial taxon with a large and distinct metabolic repertoire.</title>
        <authorList>
            <person name="Wilson M.C."/>
            <person name="Mori T."/>
            <person name="Ruckert C."/>
            <person name="Uria A.R."/>
            <person name="Helf M.J."/>
            <person name="Takada K."/>
            <person name="Gernert C."/>
            <person name="Steffens U.A."/>
            <person name="Heycke N."/>
            <person name="Schmitt S."/>
            <person name="Rinke C."/>
            <person name="Helfrich E.J."/>
            <person name="Brachmann A.O."/>
            <person name="Gurgui C."/>
            <person name="Wakimoto T."/>
            <person name="Kracht M."/>
            <person name="Crusemann M."/>
            <person name="Hentschel U."/>
            <person name="Abe I."/>
            <person name="Matsunaga S."/>
            <person name="Kalinowski J."/>
            <person name="Takeyama H."/>
            <person name="Piel J."/>
        </authorList>
    </citation>
    <scope>NUCLEOTIDE SEQUENCE [LARGE SCALE GENOMIC DNA]</scope>
    <source>
        <strain evidence="2">TSY2</strain>
    </source>
</reference>
<dbReference type="Proteomes" id="UP000019140">
    <property type="component" value="Unassembled WGS sequence"/>
</dbReference>
<keyword evidence="2" id="KW-1185">Reference proteome</keyword>
<dbReference type="HOGENOM" id="CLU_3005564_0_0_7"/>
<dbReference type="AlphaFoldDB" id="W4M736"/>
<comment type="caution">
    <text evidence="1">The sequence shown here is derived from an EMBL/GenBank/DDBJ whole genome shotgun (WGS) entry which is preliminary data.</text>
</comment>
<evidence type="ECO:0000313" key="1">
    <source>
        <dbReference type="EMBL" id="ETX05988.1"/>
    </source>
</evidence>
<dbReference type="EMBL" id="AZHX01000812">
    <property type="protein sequence ID" value="ETX05988.1"/>
    <property type="molecule type" value="Genomic_DNA"/>
</dbReference>
<gene>
    <name evidence="1" type="ORF">ETSY2_19820</name>
</gene>
<proteinExistence type="predicted"/>